<dbReference type="Pfam" id="PF16021">
    <property type="entry name" value="PDCD7"/>
    <property type="match status" value="1"/>
</dbReference>
<proteinExistence type="predicted"/>
<feature type="compositionally biased region" description="Pro residues" evidence="1">
    <location>
        <begin position="80"/>
        <end position="96"/>
    </location>
</feature>
<evidence type="ECO:0008006" key="3">
    <source>
        <dbReference type="Google" id="ProtNLM"/>
    </source>
</evidence>
<dbReference type="GO" id="GO:0005689">
    <property type="term" value="C:U12-type spliceosomal complex"/>
    <property type="evidence" value="ECO:0007669"/>
    <property type="project" value="TreeGrafter"/>
</dbReference>
<dbReference type="InterPro" id="IPR052831">
    <property type="entry name" value="Apoptosis_promoter"/>
</dbReference>
<protein>
    <recommendedName>
        <fullName evidence="3">Programmed cell death protein 7</fullName>
    </recommendedName>
</protein>
<gene>
    <name evidence="2" type="ORF">TPSB3V08_LOCUS4672</name>
</gene>
<reference evidence="2" key="1">
    <citation type="submission" date="2020-11" db="EMBL/GenBank/DDBJ databases">
        <authorList>
            <person name="Tran Van P."/>
        </authorList>
    </citation>
    <scope>NUCLEOTIDE SEQUENCE</scope>
</reference>
<name>A0A7R9D0B7_TIMPO</name>
<organism evidence="2">
    <name type="scientific">Timema poppense</name>
    <name type="common">Walking stick</name>
    <dbReference type="NCBI Taxonomy" id="170557"/>
    <lineage>
        <taxon>Eukaryota</taxon>
        <taxon>Metazoa</taxon>
        <taxon>Ecdysozoa</taxon>
        <taxon>Arthropoda</taxon>
        <taxon>Hexapoda</taxon>
        <taxon>Insecta</taxon>
        <taxon>Pterygota</taxon>
        <taxon>Neoptera</taxon>
        <taxon>Polyneoptera</taxon>
        <taxon>Phasmatodea</taxon>
        <taxon>Timematodea</taxon>
        <taxon>Timematoidea</taxon>
        <taxon>Timematidae</taxon>
        <taxon>Timema</taxon>
    </lineage>
</organism>
<evidence type="ECO:0000313" key="2">
    <source>
        <dbReference type="EMBL" id="CAD7404802.1"/>
    </source>
</evidence>
<feature type="region of interest" description="Disordered" evidence="1">
    <location>
        <begin position="51"/>
        <end position="193"/>
    </location>
</feature>
<dbReference type="InterPro" id="IPR031974">
    <property type="entry name" value="PDCD7"/>
</dbReference>
<feature type="compositionally biased region" description="Polar residues" evidence="1">
    <location>
        <begin position="142"/>
        <end position="160"/>
    </location>
</feature>
<feature type="compositionally biased region" description="Polar residues" evidence="1">
    <location>
        <begin position="51"/>
        <end position="74"/>
    </location>
</feature>
<accession>A0A7R9D0B7</accession>
<feature type="compositionally biased region" description="Polar residues" evidence="1">
    <location>
        <begin position="111"/>
        <end position="124"/>
    </location>
</feature>
<dbReference type="AlphaFoldDB" id="A0A7R9D0B7"/>
<dbReference type="PANTHER" id="PTHR48190:SF2">
    <property type="entry name" value="PROGRAMMED CELL DEATH PROTEIN 7"/>
    <property type="match status" value="1"/>
</dbReference>
<dbReference type="EMBL" id="OD002297">
    <property type="protein sequence ID" value="CAD7404802.1"/>
    <property type="molecule type" value="Genomic_DNA"/>
</dbReference>
<evidence type="ECO:0000256" key="1">
    <source>
        <dbReference type="SAM" id="MobiDB-lite"/>
    </source>
</evidence>
<sequence length="531" mass="60947">MCHRKFVQKVEVLFSVLKIISEMDDDKYSSPGDPRHHRNFITRLHPFDTSIRSSAQNPSFEVPQNSPLGNNRPQSLLYRQPPPRVLVPSIPPPPLPSYLTHPNTFPPPGFQTRSSDPPLSQTPLPSGIHPPSKGPSHWWQAAPNSSYMDTSHSQDTQRLSLSPYDSHRNNINQRQASIPQEDQLESSRGPEMMKPLSDDEWIYGWLGARKRHNVPQTPVKTRKNVKICEASKFFKTSIQLHKELESLHGQLLLECEIVNSDHWTKKWNEVEVKKAELQACLDKLSVPGVMDDLEVAIAKRSKKRAYQKRRRARVKEEVAESHSKRQQLDIAINTWLEDMQESVEKAKREESLKVEADLVLLEVTRKKNEAKRQLSLLSSLLKLRQLRAKTWASRGQAVSFESGERFTKVIERLRKLWESELRECAVEEQGLRVMLEGVVEERNQKQVRRERQALAQWEQVLFGAKKRQQDQVDHFYTAAERDVESFVAIRKSWDKFLAAPGASMASAPPIGWVLPVYPSSEQWKAQLSGGP</sequence>
<dbReference type="PANTHER" id="PTHR48190">
    <property type="entry name" value="PROGRAMMED CELL DEATH PROTEIN 7"/>
    <property type="match status" value="1"/>
</dbReference>
<feature type="compositionally biased region" description="Polar residues" evidence="1">
    <location>
        <begin position="169"/>
        <end position="180"/>
    </location>
</feature>